<comment type="function">
    <text evidence="4">Catalyzes the transfer of a formyl group from 10-formyltetrahydrofolate to 5-phospho-ribosyl-glycinamide (GAR), producing 5-phospho-ribosyl-N-formylglycinamide (FGAR) and tetrahydrofolate.</text>
</comment>
<keyword evidence="3 4" id="KW-0658">Purine biosynthesis</keyword>
<dbReference type="KEGG" id="atw:C0099_09650"/>
<organism evidence="6 7">
    <name type="scientific">Pseudazoarcus pumilus</name>
    <dbReference type="NCBI Taxonomy" id="2067960"/>
    <lineage>
        <taxon>Bacteria</taxon>
        <taxon>Pseudomonadati</taxon>
        <taxon>Pseudomonadota</taxon>
        <taxon>Betaproteobacteria</taxon>
        <taxon>Rhodocyclales</taxon>
        <taxon>Zoogloeaceae</taxon>
        <taxon>Pseudazoarcus</taxon>
    </lineage>
</organism>
<evidence type="ECO:0000256" key="2">
    <source>
        <dbReference type="ARBA" id="ARBA00022679"/>
    </source>
</evidence>
<feature type="active site" description="Proton donor" evidence="4">
    <location>
        <position position="112"/>
    </location>
</feature>
<dbReference type="HAMAP" id="MF_01930">
    <property type="entry name" value="PurN"/>
    <property type="match status" value="1"/>
</dbReference>
<dbReference type="PANTHER" id="PTHR43369">
    <property type="entry name" value="PHOSPHORIBOSYLGLYCINAMIDE FORMYLTRANSFERASE"/>
    <property type="match status" value="1"/>
</dbReference>
<dbReference type="PANTHER" id="PTHR43369:SF2">
    <property type="entry name" value="PHOSPHORIBOSYLGLYCINAMIDE FORMYLTRANSFERASE"/>
    <property type="match status" value="1"/>
</dbReference>
<sequence>MNSSSDPTPAVVLMSGRGSNLDAIVRAAIPGLDIRAVISNRPDAGGLALARDHGLHAEVVDASGFATREAFDAALDRAVDAFSPRLVVLAGFMRILAADFVRKHAGRMLNIHPSLLPSFTGLATHRRAIEAGVRLHGATVHFVTPELDAGPIVIQAAVPVLPDDDESTLAARVLAQEHRIYPQAVRWFVAGRLSLQDGRVCLNGATAPEGGFICPQPE</sequence>
<feature type="binding site" evidence="4">
    <location>
        <begin position="93"/>
        <end position="96"/>
    </location>
    <ligand>
        <name>(6R)-10-formyltetrahydrofolate</name>
        <dbReference type="ChEBI" id="CHEBI:195366"/>
    </ligand>
</feature>
<accession>A0A2I6S7G9</accession>
<dbReference type="InterPro" id="IPR004607">
    <property type="entry name" value="GART"/>
</dbReference>
<comment type="pathway">
    <text evidence="1 4">Purine metabolism; IMP biosynthesis via de novo pathway; N(2)-formyl-N(1)-(5-phospho-D-ribosyl)glycinamide from N(1)-(5-phospho-D-ribosyl)glycinamide (10-formyl THF route): step 1/1.</text>
</comment>
<dbReference type="OrthoDB" id="9806170at2"/>
<evidence type="ECO:0000259" key="5">
    <source>
        <dbReference type="Pfam" id="PF00551"/>
    </source>
</evidence>
<dbReference type="Proteomes" id="UP000242205">
    <property type="component" value="Chromosome"/>
</dbReference>
<evidence type="ECO:0000256" key="4">
    <source>
        <dbReference type="HAMAP-Rule" id="MF_01930"/>
    </source>
</evidence>
<comment type="similarity">
    <text evidence="4">Belongs to the GART family.</text>
</comment>
<feature type="binding site" evidence="4">
    <location>
        <position position="110"/>
    </location>
    <ligand>
        <name>(6R)-10-formyltetrahydrofolate</name>
        <dbReference type="ChEBI" id="CHEBI:195366"/>
    </ligand>
</feature>
<evidence type="ECO:0000313" key="6">
    <source>
        <dbReference type="EMBL" id="AUN95171.1"/>
    </source>
</evidence>
<feature type="binding site" evidence="4">
    <location>
        <position position="68"/>
    </location>
    <ligand>
        <name>(6R)-10-formyltetrahydrofolate</name>
        <dbReference type="ChEBI" id="CHEBI:195366"/>
    </ligand>
</feature>
<reference evidence="6 7" key="1">
    <citation type="submission" date="2018-01" db="EMBL/GenBank/DDBJ databases">
        <authorList>
            <person name="Fu G.-Y."/>
        </authorList>
    </citation>
    <scope>NUCLEOTIDE SEQUENCE [LARGE SCALE GENOMIC DNA]</scope>
    <source>
        <strain evidence="6 7">SY39</strain>
    </source>
</reference>
<dbReference type="Gene3D" id="3.40.50.170">
    <property type="entry name" value="Formyl transferase, N-terminal domain"/>
    <property type="match status" value="1"/>
</dbReference>
<feature type="binding site" evidence="4">
    <location>
        <begin position="18"/>
        <end position="20"/>
    </location>
    <ligand>
        <name>N(1)-(5-phospho-beta-D-ribosyl)glycinamide</name>
        <dbReference type="ChEBI" id="CHEBI:143788"/>
    </ligand>
</feature>
<feature type="domain" description="Formyl transferase N-terminal" evidence="5">
    <location>
        <begin position="11"/>
        <end position="185"/>
    </location>
</feature>
<evidence type="ECO:0000256" key="1">
    <source>
        <dbReference type="ARBA" id="ARBA00005054"/>
    </source>
</evidence>
<comment type="catalytic activity">
    <reaction evidence="4">
        <text>N(1)-(5-phospho-beta-D-ribosyl)glycinamide + (6R)-10-formyltetrahydrofolate = N(2)-formyl-N(1)-(5-phospho-beta-D-ribosyl)glycinamide + (6S)-5,6,7,8-tetrahydrofolate + H(+)</text>
        <dbReference type="Rhea" id="RHEA:15053"/>
        <dbReference type="ChEBI" id="CHEBI:15378"/>
        <dbReference type="ChEBI" id="CHEBI:57453"/>
        <dbReference type="ChEBI" id="CHEBI:143788"/>
        <dbReference type="ChEBI" id="CHEBI:147286"/>
        <dbReference type="ChEBI" id="CHEBI:195366"/>
        <dbReference type="EC" id="2.1.2.2"/>
    </reaction>
</comment>
<dbReference type="GO" id="GO:0004644">
    <property type="term" value="F:phosphoribosylglycinamide formyltransferase activity"/>
    <property type="evidence" value="ECO:0007669"/>
    <property type="project" value="UniProtKB-UniRule"/>
</dbReference>
<protein>
    <recommendedName>
        <fullName evidence="4">Phosphoribosylglycinamide formyltransferase</fullName>
        <ecNumber evidence="4">2.1.2.2</ecNumber>
    </recommendedName>
    <alternativeName>
        <fullName evidence="4">5'-phosphoribosylglycinamide transformylase</fullName>
    </alternativeName>
    <alternativeName>
        <fullName evidence="4">GAR transformylase</fullName>
        <shortName evidence="4">GART</shortName>
    </alternativeName>
</protein>
<dbReference type="InterPro" id="IPR002376">
    <property type="entry name" value="Formyl_transf_N"/>
</dbReference>
<gene>
    <name evidence="4" type="primary">purN</name>
    <name evidence="6" type="ORF">C0099_09650</name>
</gene>
<proteinExistence type="inferred from homology"/>
<dbReference type="AlphaFoldDB" id="A0A2I6S7G9"/>
<dbReference type="GO" id="GO:0006189">
    <property type="term" value="P:'de novo' IMP biosynthetic process"/>
    <property type="evidence" value="ECO:0007669"/>
    <property type="project" value="UniProtKB-UniRule"/>
</dbReference>
<dbReference type="CDD" id="cd08645">
    <property type="entry name" value="FMT_core_GART"/>
    <property type="match status" value="1"/>
</dbReference>
<keyword evidence="7" id="KW-1185">Reference proteome</keyword>
<dbReference type="InterPro" id="IPR036477">
    <property type="entry name" value="Formyl_transf_N_sf"/>
</dbReference>
<dbReference type="EC" id="2.1.2.2" evidence="4"/>
<evidence type="ECO:0000256" key="3">
    <source>
        <dbReference type="ARBA" id="ARBA00022755"/>
    </source>
</evidence>
<feature type="site" description="Raises pKa of active site His" evidence="4">
    <location>
        <position position="148"/>
    </location>
</feature>
<dbReference type="UniPathway" id="UPA00074">
    <property type="reaction ID" value="UER00126"/>
</dbReference>
<dbReference type="RefSeq" id="WP_102247237.1">
    <property type="nucleotide sequence ID" value="NZ_CP025682.1"/>
</dbReference>
<dbReference type="NCBIfam" id="TIGR00639">
    <property type="entry name" value="PurN"/>
    <property type="match status" value="1"/>
</dbReference>
<dbReference type="SUPFAM" id="SSF53328">
    <property type="entry name" value="Formyltransferase"/>
    <property type="match status" value="1"/>
</dbReference>
<name>A0A2I6S7G9_9RHOO</name>
<evidence type="ECO:0000313" key="7">
    <source>
        <dbReference type="Proteomes" id="UP000242205"/>
    </source>
</evidence>
<dbReference type="Pfam" id="PF00551">
    <property type="entry name" value="Formyl_trans_N"/>
    <property type="match status" value="1"/>
</dbReference>
<dbReference type="EMBL" id="CP025682">
    <property type="protein sequence ID" value="AUN95171.1"/>
    <property type="molecule type" value="Genomic_DNA"/>
</dbReference>
<dbReference type="GO" id="GO:0005829">
    <property type="term" value="C:cytosol"/>
    <property type="evidence" value="ECO:0007669"/>
    <property type="project" value="TreeGrafter"/>
</dbReference>
<keyword evidence="2 4" id="KW-0808">Transferase</keyword>